<protein>
    <submittedName>
        <fullName evidence="2">Chemotaxis protein CheW</fullName>
    </submittedName>
</protein>
<dbReference type="InterPro" id="IPR036061">
    <property type="entry name" value="CheW-like_dom_sf"/>
</dbReference>
<dbReference type="RefSeq" id="WP_254744229.1">
    <property type="nucleotide sequence ID" value="NZ_JANCLU010000016.1"/>
</dbReference>
<gene>
    <name evidence="2" type="ORF">NK718_15835</name>
</gene>
<keyword evidence="3" id="KW-1185">Reference proteome</keyword>
<dbReference type="PROSITE" id="PS50851">
    <property type="entry name" value="CHEW"/>
    <property type="match status" value="1"/>
</dbReference>
<dbReference type="SUPFAM" id="SSF50341">
    <property type="entry name" value="CheW-like"/>
    <property type="match status" value="1"/>
</dbReference>
<feature type="domain" description="CheW-like" evidence="1">
    <location>
        <begin position="12"/>
        <end position="145"/>
    </location>
</feature>
<name>A0ABT1LES4_9HYPH</name>
<evidence type="ECO:0000313" key="2">
    <source>
        <dbReference type="EMBL" id="MCP8939997.1"/>
    </source>
</evidence>
<dbReference type="Proteomes" id="UP001205890">
    <property type="component" value="Unassembled WGS sequence"/>
</dbReference>
<evidence type="ECO:0000313" key="3">
    <source>
        <dbReference type="Proteomes" id="UP001205890"/>
    </source>
</evidence>
<dbReference type="Gene3D" id="2.40.50.180">
    <property type="entry name" value="CheA-289, Domain 4"/>
    <property type="match status" value="1"/>
</dbReference>
<dbReference type="InterPro" id="IPR039315">
    <property type="entry name" value="CheW"/>
</dbReference>
<dbReference type="Gene3D" id="2.30.30.40">
    <property type="entry name" value="SH3 Domains"/>
    <property type="match status" value="1"/>
</dbReference>
<comment type="caution">
    <text evidence="2">The sequence shown here is derived from an EMBL/GenBank/DDBJ whole genome shotgun (WGS) entry which is preliminary data.</text>
</comment>
<dbReference type="SMART" id="SM00260">
    <property type="entry name" value="CheW"/>
    <property type="match status" value="1"/>
</dbReference>
<dbReference type="PANTHER" id="PTHR22617:SF23">
    <property type="entry name" value="CHEMOTAXIS PROTEIN CHEW"/>
    <property type="match status" value="1"/>
</dbReference>
<reference evidence="2 3" key="1">
    <citation type="submission" date="2022-07" db="EMBL/GenBank/DDBJ databases">
        <authorList>
            <person name="Li W.-J."/>
            <person name="Deng Q.-Q."/>
        </authorList>
    </citation>
    <scope>NUCLEOTIDE SEQUENCE [LARGE SCALE GENOMIC DNA]</scope>
    <source>
        <strain evidence="2 3">SYSU M60028</strain>
    </source>
</reference>
<dbReference type="EMBL" id="JANCLU010000016">
    <property type="protein sequence ID" value="MCP8939997.1"/>
    <property type="molecule type" value="Genomic_DNA"/>
</dbReference>
<dbReference type="Pfam" id="PF01584">
    <property type="entry name" value="CheW"/>
    <property type="match status" value="1"/>
</dbReference>
<dbReference type="InterPro" id="IPR002545">
    <property type="entry name" value="CheW-lke_dom"/>
</dbReference>
<proteinExistence type="predicted"/>
<organism evidence="2 3">
    <name type="scientific">Alsobacter ponti</name>
    <dbReference type="NCBI Taxonomy" id="2962936"/>
    <lineage>
        <taxon>Bacteria</taxon>
        <taxon>Pseudomonadati</taxon>
        <taxon>Pseudomonadota</taxon>
        <taxon>Alphaproteobacteria</taxon>
        <taxon>Hyphomicrobiales</taxon>
        <taxon>Alsobacteraceae</taxon>
        <taxon>Alsobacter</taxon>
    </lineage>
</organism>
<evidence type="ECO:0000259" key="1">
    <source>
        <dbReference type="PROSITE" id="PS50851"/>
    </source>
</evidence>
<accession>A0ABT1LES4</accession>
<dbReference type="PANTHER" id="PTHR22617">
    <property type="entry name" value="CHEMOTAXIS SENSOR HISTIDINE KINASE-RELATED"/>
    <property type="match status" value="1"/>
</dbReference>
<sequence>MTETDTANAQAPRQIVTFKIGEQTFGVPVDGVREIKGWQPTTSIPNAEPHVLGVINLRGQVIAVYDLRIRLERAASERDKASVVIVVDSDGRNIGILADAVSDILDVTSGELRPPPLAANENSLIDALVVKGDEVIPLIDIARVA</sequence>